<dbReference type="InterPro" id="IPR002105">
    <property type="entry name" value="Dockerin_1_rpt"/>
</dbReference>
<feature type="chain" id="PRO_5038444584" description="Cohesin domain-containing protein" evidence="1">
    <location>
        <begin position="27"/>
        <end position="424"/>
    </location>
</feature>
<dbReference type="EMBL" id="QMFB01000018">
    <property type="protein sequence ID" value="RAV17767.1"/>
    <property type="molecule type" value="Genomic_DNA"/>
</dbReference>
<dbReference type="SUPFAM" id="SSF49384">
    <property type="entry name" value="Carbohydrate-binding domain"/>
    <property type="match status" value="1"/>
</dbReference>
<feature type="signal peptide" evidence="1">
    <location>
        <begin position="1"/>
        <end position="26"/>
    </location>
</feature>
<evidence type="ECO:0000259" key="2">
    <source>
        <dbReference type="Pfam" id="PF00963"/>
    </source>
</evidence>
<dbReference type="Gene3D" id="1.10.1330.10">
    <property type="entry name" value="Dockerin domain"/>
    <property type="match status" value="1"/>
</dbReference>
<evidence type="ECO:0000256" key="1">
    <source>
        <dbReference type="SAM" id="SignalP"/>
    </source>
</evidence>
<dbReference type="InterPro" id="IPR002102">
    <property type="entry name" value="Cohesin_dom"/>
</dbReference>
<dbReference type="Pfam" id="PF00404">
    <property type="entry name" value="Dockerin_1"/>
    <property type="match status" value="1"/>
</dbReference>
<dbReference type="Gene3D" id="2.60.40.680">
    <property type="match status" value="1"/>
</dbReference>
<dbReference type="CDD" id="cd08547">
    <property type="entry name" value="Type_II_cohesin"/>
    <property type="match status" value="1"/>
</dbReference>
<dbReference type="InterPro" id="IPR008965">
    <property type="entry name" value="CBM2/CBM3_carb-bd_dom_sf"/>
</dbReference>
<dbReference type="InterPro" id="IPR036439">
    <property type="entry name" value="Dockerin_dom_sf"/>
</dbReference>
<reference evidence="3 4" key="1">
    <citation type="journal article" date="2009" name="Int. J. Syst. Evol. Microbiol.">
        <title>Paenibacillus contaminans sp. nov., isolated from a contaminated laboratory plate.</title>
        <authorList>
            <person name="Chou J.H."/>
            <person name="Lee J.H."/>
            <person name="Lin M.C."/>
            <person name="Chang P.S."/>
            <person name="Arun A.B."/>
            <person name="Young C.C."/>
            <person name="Chen W.M."/>
        </authorList>
    </citation>
    <scope>NUCLEOTIDE SEQUENCE [LARGE SCALE GENOMIC DNA]</scope>
    <source>
        <strain evidence="3 4">CKOBP-6</strain>
    </source>
</reference>
<dbReference type="GO" id="GO:0030246">
    <property type="term" value="F:carbohydrate binding"/>
    <property type="evidence" value="ECO:0007669"/>
    <property type="project" value="InterPro"/>
</dbReference>
<name>A0A329MJD3_9BACL</name>
<dbReference type="AlphaFoldDB" id="A0A329MJD3"/>
<protein>
    <recommendedName>
        <fullName evidence="2">Cohesin domain-containing protein</fullName>
    </recommendedName>
</protein>
<dbReference type="PROSITE" id="PS00018">
    <property type="entry name" value="EF_HAND_1"/>
    <property type="match status" value="1"/>
</dbReference>
<keyword evidence="4" id="KW-1185">Reference proteome</keyword>
<evidence type="ECO:0000313" key="3">
    <source>
        <dbReference type="EMBL" id="RAV17767.1"/>
    </source>
</evidence>
<dbReference type="InterPro" id="IPR018247">
    <property type="entry name" value="EF_Hand_1_Ca_BS"/>
</dbReference>
<comment type="caution">
    <text evidence="3">The sequence shown here is derived from an EMBL/GenBank/DDBJ whole genome shotgun (WGS) entry which is preliminary data.</text>
</comment>
<proteinExistence type="predicted"/>
<dbReference type="Gene3D" id="2.60.120.260">
    <property type="entry name" value="Galactose-binding domain-like"/>
    <property type="match status" value="1"/>
</dbReference>
<dbReference type="GO" id="GO:0000272">
    <property type="term" value="P:polysaccharide catabolic process"/>
    <property type="evidence" value="ECO:0007669"/>
    <property type="project" value="InterPro"/>
</dbReference>
<dbReference type="Proteomes" id="UP000250369">
    <property type="component" value="Unassembled WGS sequence"/>
</dbReference>
<dbReference type="Pfam" id="PF00963">
    <property type="entry name" value="Cohesin"/>
    <property type="match status" value="1"/>
</dbReference>
<sequence length="424" mass="45146">MIRKVMAIAVSFAVVLGPVVSGAAYAEESGIIVIDDGFETTELGNPMANSTVYGTGIEVSDEQAKDGGKSLRIREVTGDSWLPAMILSLNHTSGKSKLSMDMRVDADTSLEFELGDRTAGQPNQHAAGLLIKEGALFGGPVYGTPVKLTDLPLNQWFHLEVVIKVGPDFVKKYDVTVTVEGQAPVTGQFNSYAQIFPAFTYIGIYSNATQSGATAYIDNFRAVNEPIAEPAPVTKLSGEASIRIEKPFTVMYGLEQVTTGIAEQEITFEFNPQQLEFVSAASLHEGIALAEPVMDAPGKVRIGMTSTDTVQGIGSDPKIAALTFRAKSLTQSAFAKVSVSKADMTDIAGTAKSGERSSYNIEIIAEAPADVNRDGKVSIADLGTLTAHFGKNSSSADWHRVKLYDINEDGGIDIADYRAVASAM</sequence>
<dbReference type="CDD" id="cd14254">
    <property type="entry name" value="Dockerin_II"/>
    <property type="match status" value="1"/>
</dbReference>
<keyword evidence="1" id="KW-0732">Signal</keyword>
<accession>A0A329MJD3</accession>
<gene>
    <name evidence="3" type="ORF">DQG23_26990</name>
</gene>
<organism evidence="3 4">
    <name type="scientific">Paenibacillus contaminans</name>
    <dbReference type="NCBI Taxonomy" id="450362"/>
    <lineage>
        <taxon>Bacteria</taxon>
        <taxon>Bacillati</taxon>
        <taxon>Bacillota</taxon>
        <taxon>Bacilli</taxon>
        <taxon>Bacillales</taxon>
        <taxon>Paenibacillaceae</taxon>
        <taxon>Paenibacillus</taxon>
    </lineage>
</organism>
<evidence type="ECO:0000313" key="4">
    <source>
        <dbReference type="Proteomes" id="UP000250369"/>
    </source>
</evidence>
<dbReference type="GO" id="GO:0004553">
    <property type="term" value="F:hydrolase activity, hydrolyzing O-glycosyl compounds"/>
    <property type="evidence" value="ECO:0007669"/>
    <property type="project" value="InterPro"/>
</dbReference>
<feature type="domain" description="Cohesin" evidence="2">
    <location>
        <begin position="247"/>
        <end position="353"/>
    </location>
</feature>
<dbReference type="SUPFAM" id="SSF63446">
    <property type="entry name" value="Type I dockerin domain"/>
    <property type="match status" value="1"/>
</dbReference>